<sequence length="332" mass="35001">MDVSGIFPRRRENPSSAKLIPGGPIHHMKTVQKYLKEESPRCGSESCVPVLRASLNPALGSAFSRRAGARGTTEVRVRAPHRAAAAAGRDTEALAPVGLPCVLLLPSGEGSSCWTSSGLCDVEKLWMDTLQALCPQFLALDTALCVPHLPPLSTSKENPSEEQRWCSLDEEVLPFPSAITLSVPLPSAPVSSPHLQAQSGHISVHDALDSLREGDEGSGGSECEQDANRAAARKSVSGSEDSGLERKGEAGPGSSDTSVINSRAVSGLGIKSGSEPETDHEAGIPKRGSGSDRSRLECCPMCLMPFPAGFSQLECDGHLAQCLSEMNVDVVW</sequence>
<dbReference type="EMBL" id="JAUCMX010000007">
    <property type="protein sequence ID" value="KAK3539855.1"/>
    <property type="molecule type" value="Genomic_DNA"/>
</dbReference>
<feature type="region of interest" description="Disordered" evidence="1">
    <location>
        <begin position="211"/>
        <end position="293"/>
    </location>
</feature>
<protein>
    <recommendedName>
        <fullName evidence="2">UBZ2-type domain-containing protein</fullName>
    </recommendedName>
</protein>
<dbReference type="PANTHER" id="PTHR37862:SF1">
    <property type="entry name" value="FANCONI ANEMIA CORE COMPLEX-ASSOCIATED PROTEIN 20"/>
    <property type="match status" value="1"/>
</dbReference>
<reference evidence="3" key="1">
    <citation type="submission" date="2023-06" db="EMBL/GenBank/DDBJ databases">
        <title>Male Hemibagrus guttatus genome.</title>
        <authorList>
            <person name="Bian C."/>
        </authorList>
    </citation>
    <scope>NUCLEOTIDE SEQUENCE</scope>
    <source>
        <strain evidence="3">Male_cb2023</strain>
        <tissue evidence="3">Muscle</tissue>
    </source>
</reference>
<evidence type="ECO:0000313" key="4">
    <source>
        <dbReference type="Proteomes" id="UP001274896"/>
    </source>
</evidence>
<organism evidence="3 4">
    <name type="scientific">Hemibagrus guttatus</name>
    <dbReference type="NCBI Taxonomy" id="175788"/>
    <lineage>
        <taxon>Eukaryota</taxon>
        <taxon>Metazoa</taxon>
        <taxon>Chordata</taxon>
        <taxon>Craniata</taxon>
        <taxon>Vertebrata</taxon>
        <taxon>Euteleostomi</taxon>
        <taxon>Actinopterygii</taxon>
        <taxon>Neopterygii</taxon>
        <taxon>Teleostei</taxon>
        <taxon>Ostariophysi</taxon>
        <taxon>Siluriformes</taxon>
        <taxon>Bagridae</taxon>
        <taxon>Hemibagrus</taxon>
    </lineage>
</organism>
<gene>
    <name evidence="3" type="ORF">QTP70_014287</name>
</gene>
<evidence type="ECO:0000256" key="1">
    <source>
        <dbReference type="SAM" id="MobiDB-lite"/>
    </source>
</evidence>
<dbReference type="GO" id="GO:0043240">
    <property type="term" value="C:Fanconi anaemia nuclear complex"/>
    <property type="evidence" value="ECO:0007669"/>
    <property type="project" value="TreeGrafter"/>
</dbReference>
<dbReference type="Proteomes" id="UP001274896">
    <property type="component" value="Unassembled WGS sequence"/>
</dbReference>
<feature type="compositionally biased region" description="Basic and acidic residues" evidence="1">
    <location>
        <begin position="277"/>
        <end position="293"/>
    </location>
</feature>
<proteinExistence type="predicted"/>
<dbReference type="GO" id="GO:0043130">
    <property type="term" value="F:ubiquitin binding"/>
    <property type="evidence" value="ECO:0007669"/>
    <property type="project" value="InterPro"/>
</dbReference>
<evidence type="ECO:0000313" key="3">
    <source>
        <dbReference type="EMBL" id="KAK3539855.1"/>
    </source>
</evidence>
<feature type="domain" description="UBZ2-type" evidence="2">
    <location>
        <begin position="296"/>
        <end position="332"/>
    </location>
</feature>
<feature type="compositionally biased region" description="Polar residues" evidence="1">
    <location>
        <begin position="254"/>
        <end position="264"/>
    </location>
</feature>
<dbReference type="AlphaFoldDB" id="A0AAE0R3E5"/>
<accession>A0AAE0R3E5</accession>
<keyword evidence="4" id="KW-1185">Reference proteome</keyword>
<comment type="caution">
    <text evidence="3">The sequence shown here is derived from an EMBL/GenBank/DDBJ whole genome shotgun (WGS) entry which is preliminary data.</text>
</comment>
<dbReference type="Pfam" id="PF15750">
    <property type="entry name" value="UBZ_FAAP20"/>
    <property type="match status" value="1"/>
</dbReference>
<evidence type="ECO:0000259" key="2">
    <source>
        <dbReference type="PROSITE" id="PS51906"/>
    </source>
</evidence>
<dbReference type="PANTHER" id="PTHR37862">
    <property type="entry name" value="FANCONI ANEMIA CORE COMPLEX-ASSOCIATED PROTEIN 20"/>
    <property type="match status" value="1"/>
</dbReference>
<dbReference type="InterPro" id="IPR031490">
    <property type="entry name" value="UBZ2_FAAP20"/>
</dbReference>
<dbReference type="PROSITE" id="PS51906">
    <property type="entry name" value="ZF_UBZ2"/>
    <property type="match status" value="1"/>
</dbReference>
<dbReference type="InterPro" id="IPR052689">
    <property type="entry name" value="FA_core_complex_assoc"/>
</dbReference>
<name>A0AAE0R3E5_9TELE</name>